<sequence>MGFVDAPPYSFLDRNQQPAGQLIDVFKVIATELKLTPEFIYVPHKRQLAFIEQGMVDLWAGQKDSRVSSDLALTSEKPLFVMELSVFWPDGGIPVGSFEHLKGKHLILISSYSYGGRFEALVNGAANVSYAINHEDALDKLHQFPAAYMLGYSSITKQLQQKYQLDAVKQHALDRIPLFAKLSTQFANAEQTIIEINAVLASLESQ</sequence>
<feature type="domain" description="Solute-binding protein family 3/N-terminal" evidence="1">
    <location>
        <begin position="5"/>
        <end position="61"/>
    </location>
</feature>
<dbReference type="InterPro" id="IPR001638">
    <property type="entry name" value="Solute-binding_3/MltF_N"/>
</dbReference>
<dbReference type="EMBL" id="JAUCBP010000006">
    <property type="protein sequence ID" value="MDM7859812.1"/>
    <property type="molecule type" value="Genomic_DNA"/>
</dbReference>
<protein>
    <submittedName>
        <fullName evidence="2">Transporter substrate-binding domain-containing protein</fullName>
    </submittedName>
</protein>
<gene>
    <name evidence="2" type="ORF">QTP81_04260</name>
</gene>
<dbReference type="Gene3D" id="3.40.190.10">
    <property type="entry name" value="Periplasmic binding protein-like II"/>
    <property type="match status" value="2"/>
</dbReference>
<dbReference type="SUPFAM" id="SSF53850">
    <property type="entry name" value="Periplasmic binding protein-like II"/>
    <property type="match status" value="1"/>
</dbReference>
<organism evidence="2 3">
    <name type="scientific">Alteromonas arenosi</name>
    <dbReference type="NCBI Taxonomy" id="3055817"/>
    <lineage>
        <taxon>Bacteria</taxon>
        <taxon>Pseudomonadati</taxon>
        <taxon>Pseudomonadota</taxon>
        <taxon>Gammaproteobacteria</taxon>
        <taxon>Alteromonadales</taxon>
        <taxon>Alteromonadaceae</taxon>
        <taxon>Alteromonas/Salinimonas group</taxon>
        <taxon>Alteromonas</taxon>
    </lineage>
</organism>
<proteinExistence type="predicted"/>
<comment type="caution">
    <text evidence="2">The sequence shown here is derived from an EMBL/GenBank/DDBJ whole genome shotgun (WGS) entry which is preliminary data.</text>
</comment>
<name>A0ABT7SUD8_9ALTE</name>
<reference evidence="2 3" key="1">
    <citation type="submission" date="2023-06" db="EMBL/GenBank/DDBJ databases">
        <title>Alteromonas sp. ASW11-36 isolated from intertidal sand.</title>
        <authorList>
            <person name="Li Y."/>
        </authorList>
    </citation>
    <scope>NUCLEOTIDE SEQUENCE [LARGE SCALE GENOMIC DNA]</scope>
    <source>
        <strain evidence="2 3">ASW11-36</strain>
    </source>
</reference>
<evidence type="ECO:0000259" key="1">
    <source>
        <dbReference type="Pfam" id="PF00497"/>
    </source>
</evidence>
<dbReference type="Proteomes" id="UP001234343">
    <property type="component" value="Unassembled WGS sequence"/>
</dbReference>
<evidence type="ECO:0000313" key="3">
    <source>
        <dbReference type="Proteomes" id="UP001234343"/>
    </source>
</evidence>
<keyword evidence="3" id="KW-1185">Reference proteome</keyword>
<accession>A0ABT7SUD8</accession>
<evidence type="ECO:0000313" key="2">
    <source>
        <dbReference type="EMBL" id="MDM7859812.1"/>
    </source>
</evidence>
<dbReference type="Pfam" id="PF00497">
    <property type="entry name" value="SBP_bac_3"/>
    <property type="match status" value="1"/>
</dbReference>